<evidence type="ECO:0000256" key="6">
    <source>
        <dbReference type="SAM" id="MobiDB-lite"/>
    </source>
</evidence>
<evidence type="ECO:0000259" key="7">
    <source>
        <dbReference type="PROSITE" id="PS50888"/>
    </source>
</evidence>
<evidence type="ECO:0000256" key="1">
    <source>
        <dbReference type="ARBA" id="ARBA00023015"/>
    </source>
</evidence>
<name>F2U292_SALR5</name>
<keyword evidence="1" id="KW-0805">Transcription regulation</keyword>
<dbReference type="GO" id="GO:0003677">
    <property type="term" value="F:DNA binding"/>
    <property type="evidence" value="ECO:0007669"/>
    <property type="project" value="UniProtKB-KW"/>
</dbReference>
<organism evidence="8 9">
    <name type="scientific">Salpingoeca rosetta (strain ATCC 50818 / BSB-021)</name>
    <dbReference type="NCBI Taxonomy" id="946362"/>
    <lineage>
        <taxon>Eukaryota</taxon>
        <taxon>Choanoflagellata</taxon>
        <taxon>Craspedida</taxon>
        <taxon>Salpingoecidae</taxon>
        <taxon>Salpingoeca</taxon>
    </lineage>
</organism>
<protein>
    <recommendedName>
        <fullName evidence="7">BHLH domain-containing protein</fullName>
    </recommendedName>
</protein>
<dbReference type="STRING" id="946362.F2U292"/>
<dbReference type="GO" id="GO:0045944">
    <property type="term" value="P:positive regulation of transcription by RNA polymerase II"/>
    <property type="evidence" value="ECO:0007669"/>
    <property type="project" value="TreeGrafter"/>
</dbReference>
<gene>
    <name evidence="8" type="ORF">PTSG_02456</name>
</gene>
<feature type="region of interest" description="Disordered" evidence="6">
    <location>
        <begin position="1"/>
        <end position="26"/>
    </location>
</feature>
<evidence type="ECO:0000256" key="2">
    <source>
        <dbReference type="ARBA" id="ARBA00023125"/>
    </source>
</evidence>
<keyword evidence="4" id="KW-0804">Transcription</keyword>
<feature type="compositionally biased region" description="Low complexity" evidence="6">
    <location>
        <begin position="121"/>
        <end position="134"/>
    </location>
</feature>
<dbReference type="Proteomes" id="UP000007799">
    <property type="component" value="Unassembled WGS sequence"/>
</dbReference>
<evidence type="ECO:0000256" key="3">
    <source>
        <dbReference type="ARBA" id="ARBA00023159"/>
    </source>
</evidence>
<dbReference type="KEGG" id="sre:PTSG_02456"/>
<dbReference type="SMART" id="SM00353">
    <property type="entry name" value="HLH"/>
    <property type="match status" value="1"/>
</dbReference>
<evidence type="ECO:0000256" key="4">
    <source>
        <dbReference type="ARBA" id="ARBA00023163"/>
    </source>
</evidence>
<dbReference type="Pfam" id="PF00010">
    <property type="entry name" value="HLH"/>
    <property type="match status" value="1"/>
</dbReference>
<dbReference type="InterPro" id="IPR002418">
    <property type="entry name" value="Tscrpt_reg_Myc"/>
</dbReference>
<dbReference type="PANTHER" id="PTHR10328">
    <property type="entry name" value="PROTEIN MAX MYC-ASSOCIATED FACTOR X"/>
    <property type="match status" value="1"/>
</dbReference>
<reference evidence="8" key="1">
    <citation type="submission" date="2009-08" db="EMBL/GenBank/DDBJ databases">
        <title>Annotation of Salpingoeca rosetta.</title>
        <authorList>
            <consortium name="The Broad Institute Genome Sequencing Platform"/>
            <person name="Russ C."/>
            <person name="Cuomo C."/>
            <person name="Burger G."/>
            <person name="Gray M.W."/>
            <person name="Holland P.W.H."/>
            <person name="King N."/>
            <person name="Lang F.B.F."/>
            <person name="Roger A.J."/>
            <person name="Ruiz-Trillo I."/>
            <person name="Young S.K."/>
            <person name="Zeng Q."/>
            <person name="Gargeya S."/>
            <person name="Alvarado L."/>
            <person name="Berlin A."/>
            <person name="Chapman S.B."/>
            <person name="Chen Z."/>
            <person name="Freedman E."/>
            <person name="Gellesch M."/>
            <person name="Goldberg J."/>
            <person name="Griggs A."/>
            <person name="Gujja S."/>
            <person name="Heilman E."/>
            <person name="Heiman D."/>
            <person name="Howarth C."/>
            <person name="Mehta T."/>
            <person name="Neiman D."/>
            <person name="Pearson M."/>
            <person name="Roberts A."/>
            <person name="Saif S."/>
            <person name="Shea T."/>
            <person name="Shenoy N."/>
            <person name="Sisk P."/>
            <person name="Stolte C."/>
            <person name="Sykes S."/>
            <person name="White J."/>
            <person name="Yandava C."/>
            <person name="Haas B."/>
            <person name="Nusbaum C."/>
            <person name="Birren B."/>
        </authorList>
    </citation>
    <scope>NUCLEOTIDE SEQUENCE</scope>
    <source>
        <strain evidence="8">ATCC 50818</strain>
    </source>
</reference>
<sequence length="134" mass="15860">MGDDMRAMQRKEHHNRLERQRRDDIKNRFNELRRVLPDDALGSKASRAKVLTAVADYIEDMETRNQSLEAKKQQLQRQLLEVRQAVANHEAMLQQQQQQQQQQQASQQQQQPQQQQPPIPMQSQQPSHPQQFTQ</sequence>
<dbReference type="PRINTS" id="PR00044">
    <property type="entry name" value="LEUZIPPRMYC"/>
</dbReference>
<dbReference type="GO" id="GO:0090575">
    <property type="term" value="C:RNA polymerase II transcription regulator complex"/>
    <property type="evidence" value="ECO:0007669"/>
    <property type="project" value="TreeGrafter"/>
</dbReference>
<keyword evidence="2" id="KW-0238">DNA-binding</keyword>
<dbReference type="Gene3D" id="4.10.280.10">
    <property type="entry name" value="Helix-loop-helix DNA-binding domain"/>
    <property type="match status" value="1"/>
</dbReference>
<feature type="region of interest" description="Disordered" evidence="6">
    <location>
        <begin position="90"/>
        <end position="134"/>
    </location>
</feature>
<dbReference type="AlphaFoldDB" id="F2U292"/>
<dbReference type="GO" id="GO:0046983">
    <property type="term" value="F:protein dimerization activity"/>
    <property type="evidence" value="ECO:0007669"/>
    <property type="project" value="InterPro"/>
</dbReference>
<feature type="domain" description="BHLH" evidence="7">
    <location>
        <begin position="9"/>
        <end position="61"/>
    </location>
</feature>
<dbReference type="SUPFAM" id="SSF47459">
    <property type="entry name" value="HLH, helix-loop-helix DNA-binding domain"/>
    <property type="match status" value="1"/>
</dbReference>
<accession>F2U292</accession>
<dbReference type="PANTHER" id="PTHR10328:SF3">
    <property type="entry name" value="PROTEIN MAX"/>
    <property type="match status" value="1"/>
</dbReference>
<dbReference type="RefSeq" id="XP_004996948.1">
    <property type="nucleotide sequence ID" value="XM_004996891.1"/>
</dbReference>
<dbReference type="PROSITE" id="PS50888">
    <property type="entry name" value="BHLH"/>
    <property type="match status" value="1"/>
</dbReference>
<dbReference type="GO" id="GO:0003700">
    <property type="term" value="F:DNA-binding transcription factor activity"/>
    <property type="evidence" value="ECO:0007669"/>
    <property type="project" value="InterPro"/>
</dbReference>
<keyword evidence="9" id="KW-1185">Reference proteome</keyword>
<dbReference type="InterPro" id="IPR011598">
    <property type="entry name" value="bHLH_dom"/>
</dbReference>
<evidence type="ECO:0000313" key="8">
    <source>
        <dbReference type="EMBL" id="EGD81744.1"/>
    </source>
</evidence>
<dbReference type="InParanoid" id="F2U292"/>
<keyword evidence="5" id="KW-0539">Nucleus</keyword>
<evidence type="ECO:0000256" key="5">
    <source>
        <dbReference type="ARBA" id="ARBA00023242"/>
    </source>
</evidence>
<dbReference type="OrthoDB" id="8964853at2759"/>
<dbReference type="EMBL" id="GL832959">
    <property type="protein sequence ID" value="EGD81744.1"/>
    <property type="molecule type" value="Genomic_DNA"/>
</dbReference>
<keyword evidence="3" id="KW-0010">Activator</keyword>
<feature type="compositionally biased region" description="Low complexity" evidence="6">
    <location>
        <begin position="94"/>
        <end position="114"/>
    </location>
</feature>
<dbReference type="GeneID" id="16077540"/>
<dbReference type="InterPro" id="IPR036638">
    <property type="entry name" value="HLH_DNA-bd_sf"/>
</dbReference>
<proteinExistence type="predicted"/>
<evidence type="ECO:0000313" key="9">
    <source>
        <dbReference type="Proteomes" id="UP000007799"/>
    </source>
</evidence>